<accession>A0A0G1QVK6</accession>
<name>A0A0G1QVK6_9BACT</name>
<gene>
    <name evidence="1" type="ORF">UX31_C0011G0030</name>
</gene>
<dbReference type="Proteomes" id="UP000034107">
    <property type="component" value="Unassembled WGS sequence"/>
</dbReference>
<organism evidence="1 2">
    <name type="scientific">Candidatus Nomurabacteria bacterium GW2011_GWA1_46_11</name>
    <dbReference type="NCBI Taxonomy" id="1618732"/>
    <lineage>
        <taxon>Bacteria</taxon>
        <taxon>Candidatus Nomuraibacteriota</taxon>
    </lineage>
</organism>
<protein>
    <submittedName>
        <fullName evidence="1">Uncharacterized protein</fullName>
    </submittedName>
</protein>
<sequence length="345" mass="37338">MLQKNKKILFVSKDMGGANVSIPLIKLAQKSGYSVEIVAEGLAVSKYEESRLKPYSSEGHLNSDAKKVIEKLKPEIVITTLGVPINLEQDYGLAANDLGIPLVFLEDYWGAHVRSQAAPDLILSIDEKAAEIARSRFNSAAKVVTIGNYAVNNALSLEIPDGVRETIKGLRNRFGPVLLFTAGGVHVSDQILLLAACLKNTPNWVLVPRFHPKSVNLIGLSGKTFGEEWQGLLKEFGEKVVYLQSEPIGPLVALADATLSDFSTLLTIALASGRSAVSIATAGVRETMKNETSFTSHPLVETGLVKEITRPCDLTGYLARPDSEAIAQYLQPYEPEKALQAIEGL</sequence>
<dbReference type="EMBL" id="LCLS01000011">
    <property type="protein sequence ID" value="KKU21838.1"/>
    <property type="molecule type" value="Genomic_DNA"/>
</dbReference>
<comment type="caution">
    <text evidence="1">The sequence shown here is derived from an EMBL/GenBank/DDBJ whole genome shotgun (WGS) entry which is preliminary data.</text>
</comment>
<dbReference type="SUPFAM" id="SSF53756">
    <property type="entry name" value="UDP-Glycosyltransferase/glycogen phosphorylase"/>
    <property type="match status" value="1"/>
</dbReference>
<evidence type="ECO:0000313" key="2">
    <source>
        <dbReference type="Proteomes" id="UP000034107"/>
    </source>
</evidence>
<reference evidence="1 2" key="1">
    <citation type="journal article" date="2015" name="Nature">
        <title>rRNA introns, odd ribosomes, and small enigmatic genomes across a large radiation of phyla.</title>
        <authorList>
            <person name="Brown C.T."/>
            <person name="Hug L.A."/>
            <person name="Thomas B.C."/>
            <person name="Sharon I."/>
            <person name="Castelle C.J."/>
            <person name="Singh A."/>
            <person name="Wilkins M.J."/>
            <person name="Williams K.H."/>
            <person name="Banfield J.F."/>
        </authorList>
    </citation>
    <scope>NUCLEOTIDE SEQUENCE [LARGE SCALE GENOMIC DNA]</scope>
</reference>
<proteinExistence type="predicted"/>
<evidence type="ECO:0000313" key="1">
    <source>
        <dbReference type="EMBL" id="KKU21838.1"/>
    </source>
</evidence>
<dbReference type="AlphaFoldDB" id="A0A0G1QVK6"/>